<sequence>MQISSLSPQDDWNRQHARVLRFLFDHGGIRSMREDYLRLARATEQELQAPGTSLLLATLRGEAGPVLAGASFVAGYGKDAFLIAVHPLYRRKGVGCALLRAQLDRLGSLECRAGLNQVPFLGLCFKAGLIASSLAMASTGRTLLRLEGNAPKTDRRIAAPTKEGERLCRFPS</sequence>
<organism evidence="2 3">
    <name type="scientific">Paenibacillus cookii</name>
    <dbReference type="NCBI Taxonomy" id="157839"/>
    <lineage>
        <taxon>Bacteria</taxon>
        <taxon>Bacillati</taxon>
        <taxon>Bacillota</taxon>
        <taxon>Bacilli</taxon>
        <taxon>Bacillales</taxon>
        <taxon>Paenibacillaceae</taxon>
        <taxon>Paenibacillus</taxon>
    </lineage>
</organism>
<proteinExistence type="predicted"/>
<dbReference type="Gene3D" id="3.40.630.30">
    <property type="match status" value="1"/>
</dbReference>
<dbReference type="CDD" id="cd04301">
    <property type="entry name" value="NAT_SF"/>
    <property type="match status" value="1"/>
</dbReference>
<dbReference type="RefSeq" id="WP_052146844.1">
    <property type="nucleotide sequence ID" value="NZ_BORW01000014.1"/>
</dbReference>
<evidence type="ECO:0000313" key="2">
    <source>
        <dbReference type="EMBL" id="GIO68039.1"/>
    </source>
</evidence>
<dbReference type="Pfam" id="PF00583">
    <property type="entry name" value="Acetyltransf_1"/>
    <property type="match status" value="1"/>
</dbReference>
<name>A0ABQ4LXW7_9BACL</name>
<evidence type="ECO:0000259" key="1">
    <source>
        <dbReference type="Pfam" id="PF00583"/>
    </source>
</evidence>
<reference evidence="2 3" key="1">
    <citation type="submission" date="2021-03" db="EMBL/GenBank/DDBJ databases">
        <title>Antimicrobial resistance genes in bacteria isolated from Japanese honey, and their potential for conferring macrolide and lincosamide resistance in the American foulbrood pathogen Paenibacillus larvae.</title>
        <authorList>
            <person name="Okamoto M."/>
            <person name="Kumagai M."/>
            <person name="Kanamori H."/>
            <person name="Takamatsu D."/>
        </authorList>
    </citation>
    <scope>NUCLEOTIDE SEQUENCE [LARGE SCALE GENOMIC DNA]</scope>
    <source>
        <strain evidence="2 3">J21TS3</strain>
    </source>
</reference>
<keyword evidence="3" id="KW-1185">Reference proteome</keyword>
<feature type="domain" description="N-acetyltransferase" evidence="1">
    <location>
        <begin position="47"/>
        <end position="113"/>
    </location>
</feature>
<comment type="caution">
    <text evidence="2">The sequence shown here is derived from an EMBL/GenBank/DDBJ whole genome shotgun (WGS) entry which is preliminary data.</text>
</comment>
<gene>
    <name evidence="2" type="ORF">J21TS3_28600</name>
</gene>
<accession>A0ABQ4LXW7</accession>
<protein>
    <recommendedName>
        <fullName evidence="1">N-acetyltransferase domain-containing protein</fullName>
    </recommendedName>
</protein>
<evidence type="ECO:0000313" key="3">
    <source>
        <dbReference type="Proteomes" id="UP000680638"/>
    </source>
</evidence>
<dbReference type="InterPro" id="IPR000182">
    <property type="entry name" value="GNAT_dom"/>
</dbReference>
<dbReference type="EMBL" id="BORW01000014">
    <property type="protein sequence ID" value="GIO68039.1"/>
    <property type="molecule type" value="Genomic_DNA"/>
</dbReference>
<dbReference type="InterPro" id="IPR016181">
    <property type="entry name" value="Acyl_CoA_acyltransferase"/>
</dbReference>
<dbReference type="Proteomes" id="UP000680638">
    <property type="component" value="Unassembled WGS sequence"/>
</dbReference>
<dbReference type="SUPFAM" id="SSF55729">
    <property type="entry name" value="Acyl-CoA N-acyltransferases (Nat)"/>
    <property type="match status" value="1"/>
</dbReference>